<comment type="caution">
    <text evidence="1">The sequence shown here is derived from an EMBL/GenBank/DDBJ whole genome shotgun (WGS) entry which is preliminary data.</text>
</comment>
<dbReference type="AlphaFoldDB" id="A0A0F9UQP4"/>
<evidence type="ECO:0000313" key="1">
    <source>
        <dbReference type="EMBL" id="KKN63486.1"/>
    </source>
</evidence>
<reference evidence="1" key="1">
    <citation type="journal article" date="2015" name="Nature">
        <title>Complex archaea that bridge the gap between prokaryotes and eukaryotes.</title>
        <authorList>
            <person name="Spang A."/>
            <person name="Saw J.H."/>
            <person name="Jorgensen S.L."/>
            <person name="Zaremba-Niedzwiedzka K."/>
            <person name="Martijn J."/>
            <person name="Lind A.E."/>
            <person name="van Eijk R."/>
            <person name="Schleper C."/>
            <person name="Guy L."/>
            <person name="Ettema T.J."/>
        </authorList>
    </citation>
    <scope>NUCLEOTIDE SEQUENCE</scope>
</reference>
<gene>
    <name evidence="1" type="ORF">LCGC14_0501470</name>
</gene>
<accession>A0A0F9UQP4</accession>
<dbReference type="GO" id="GO:0005886">
    <property type="term" value="C:plasma membrane"/>
    <property type="evidence" value="ECO:0007669"/>
    <property type="project" value="TreeGrafter"/>
</dbReference>
<organism evidence="1">
    <name type="scientific">marine sediment metagenome</name>
    <dbReference type="NCBI Taxonomy" id="412755"/>
    <lineage>
        <taxon>unclassified sequences</taxon>
        <taxon>metagenomes</taxon>
        <taxon>ecological metagenomes</taxon>
    </lineage>
</organism>
<dbReference type="Gene3D" id="3.40.50.300">
    <property type="entry name" value="P-loop containing nucleotide triphosphate hydrolases"/>
    <property type="match status" value="1"/>
</dbReference>
<proteinExistence type="predicted"/>
<dbReference type="PANTHER" id="PTHR24220">
    <property type="entry name" value="IMPORT ATP-BINDING PROTEIN"/>
    <property type="match status" value="1"/>
</dbReference>
<dbReference type="GO" id="GO:0022857">
    <property type="term" value="F:transmembrane transporter activity"/>
    <property type="evidence" value="ECO:0007669"/>
    <property type="project" value="TreeGrafter"/>
</dbReference>
<evidence type="ECO:0008006" key="2">
    <source>
        <dbReference type="Google" id="ProtNLM"/>
    </source>
</evidence>
<dbReference type="InterPro" id="IPR015854">
    <property type="entry name" value="ABC_transpr_LolD-like"/>
</dbReference>
<dbReference type="EMBL" id="LAZR01000588">
    <property type="protein sequence ID" value="KKN63486.1"/>
    <property type="molecule type" value="Genomic_DNA"/>
</dbReference>
<dbReference type="SUPFAM" id="SSF52540">
    <property type="entry name" value="P-loop containing nucleoside triphosphate hydrolases"/>
    <property type="match status" value="1"/>
</dbReference>
<sequence length="78" mass="9000">MSTKAGEVQLIVCDEPTSSLDHETGQQIMELLRSLVKQENKTLVVVTHDNRIFRFADRMAYMDDGRIIKIESSNRDFK</sequence>
<protein>
    <recommendedName>
        <fullName evidence="2">ABC transporter domain-containing protein</fullName>
    </recommendedName>
</protein>
<name>A0A0F9UQP4_9ZZZZ</name>
<dbReference type="InterPro" id="IPR027417">
    <property type="entry name" value="P-loop_NTPase"/>
</dbReference>